<feature type="domain" description="P-type ATPase C-terminal" evidence="11">
    <location>
        <begin position="826"/>
        <end position="1071"/>
    </location>
</feature>
<keyword evidence="7 8" id="KW-0472">Membrane</keyword>
<dbReference type="EMBL" id="JAPFFF010000005">
    <property type="protein sequence ID" value="KAK8890515.1"/>
    <property type="molecule type" value="Genomic_DNA"/>
</dbReference>
<dbReference type="Gene3D" id="2.70.150.10">
    <property type="entry name" value="Calcium-transporting ATPase, cytoplasmic transduction domain A"/>
    <property type="match status" value="1"/>
</dbReference>
<reference evidence="12 13" key="1">
    <citation type="submission" date="2024-04" db="EMBL/GenBank/DDBJ databases">
        <title>Tritrichomonas musculus Genome.</title>
        <authorList>
            <person name="Alves-Ferreira E."/>
            <person name="Grigg M."/>
            <person name="Lorenzi H."/>
            <person name="Galac M."/>
        </authorList>
    </citation>
    <scope>NUCLEOTIDE SEQUENCE [LARGE SCALE GENOMIC DNA]</scope>
    <source>
        <strain evidence="12 13">EAF2021</strain>
    </source>
</reference>
<dbReference type="PRINTS" id="PR00119">
    <property type="entry name" value="CATATPASE"/>
</dbReference>
<feature type="transmembrane region" description="Helical" evidence="8">
    <location>
        <begin position="72"/>
        <end position="91"/>
    </location>
</feature>
<dbReference type="InterPro" id="IPR036412">
    <property type="entry name" value="HAD-like_sf"/>
</dbReference>
<evidence type="ECO:0000256" key="4">
    <source>
        <dbReference type="ARBA" id="ARBA00022842"/>
    </source>
</evidence>
<feature type="domain" description="P-type ATPase N-terminal" evidence="10">
    <location>
        <begin position="25"/>
        <end position="73"/>
    </location>
</feature>
<evidence type="ECO:0008006" key="14">
    <source>
        <dbReference type="Google" id="ProtNLM"/>
    </source>
</evidence>
<dbReference type="SFLD" id="SFLDF00027">
    <property type="entry name" value="p-type_atpase"/>
    <property type="match status" value="1"/>
</dbReference>
<dbReference type="PROSITE" id="PS00154">
    <property type="entry name" value="ATPASE_E1_E2"/>
    <property type="match status" value="1"/>
</dbReference>
<dbReference type="Pfam" id="PF00122">
    <property type="entry name" value="E1-E2_ATPase"/>
    <property type="match status" value="1"/>
</dbReference>
<feature type="transmembrane region" description="Helical" evidence="8">
    <location>
        <begin position="940"/>
        <end position="960"/>
    </location>
</feature>
<evidence type="ECO:0000256" key="3">
    <source>
        <dbReference type="ARBA" id="ARBA00022723"/>
    </source>
</evidence>
<dbReference type="Pfam" id="PF16209">
    <property type="entry name" value="PhoLip_ATPase_N"/>
    <property type="match status" value="1"/>
</dbReference>
<proteinExistence type="predicted"/>
<keyword evidence="13" id="KW-1185">Reference proteome</keyword>
<dbReference type="InterPro" id="IPR032630">
    <property type="entry name" value="P_typ_ATPase_c"/>
</dbReference>
<feature type="domain" description="P-type ATPase A" evidence="9">
    <location>
        <begin position="117"/>
        <end position="243"/>
    </location>
</feature>
<dbReference type="Gene3D" id="3.40.50.1000">
    <property type="entry name" value="HAD superfamily/HAD-like"/>
    <property type="match status" value="1"/>
</dbReference>
<keyword evidence="2 8" id="KW-0812">Transmembrane</keyword>
<dbReference type="InterPro" id="IPR023299">
    <property type="entry name" value="ATPase_P-typ_cyto_dom_N"/>
</dbReference>
<feature type="transmembrane region" description="Helical" evidence="8">
    <location>
        <begin position="1044"/>
        <end position="1065"/>
    </location>
</feature>
<dbReference type="SUPFAM" id="SSF81660">
    <property type="entry name" value="Metal cation-transporting ATPase, ATP-binding domain N"/>
    <property type="match status" value="1"/>
</dbReference>
<evidence type="ECO:0000256" key="6">
    <source>
        <dbReference type="ARBA" id="ARBA00022989"/>
    </source>
</evidence>
<dbReference type="SFLD" id="SFLDG00002">
    <property type="entry name" value="C1.7:_P-type_atpase_like"/>
    <property type="match status" value="1"/>
</dbReference>
<evidence type="ECO:0000313" key="12">
    <source>
        <dbReference type="EMBL" id="KAK8890515.1"/>
    </source>
</evidence>
<dbReference type="InterPro" id="IPR023298">
    <property type="entry name" value="ATPase_P-typ_TM_dom_sf"/>
</dbReference>
<feature type="transmembrane region" description="Helical" evidence="8">
    <location>
        <begin position="856"/>
        <end position="878"/>
    </location>
</feature>
<dbReference type="Pfam" id="PF16212">
    <property type="entry name" value="PhoLip_ATPase_C"/>
    <property type="match status" value="1"/>
</dbReference>
<dbReference type="InterPro" id="IPR044492">
    <property type="entry name" value="P_typ_ATPase_HD_dom"/>
</dbReference>
<dbReference type="InterPro" id="IPR023214">
    <property type="entry name" value="HAD_sf"/>
</dbReference>
<keyword evidence="5" id="KW-1278">Translocase</keyword>
<dbReference type="InterPro" id="IPR001757">
    <property type="entry name" value="P_typ_ATPase"/>
</dbReference>
<dbReference type="InterPro" id="IPR008250">
    <property type="entry name" value="ATPase_P-typ_transduc_dom_A_sf"/>
</dbReference>
<dbReference type="NCBIfam" id="TIGR01494">
    <property type="entry name" value="ATPase_P-type"/>
    <property type="match status" value="1"/>
</dbReference>
<keyword evidence="3" id="KW-0479">Metal-binding</keyword>
<evidence type="ECO:0000256" key="2">
    <source>
        <dbReference type="ARBA" id="ARBA00022692"/>
    </source>
</evidence>
<name>A0ABR2KH99_9EUKA</name>
<accession>A0ABR2KH99</accession>
<gene>
    <name evidence="12" type="ORF">M9Y10_035292</name>
</gene>
<keyword evidence="6 8" id="KW-1133">Transmembrane helix</keyword>
<feature type="transmembrane region" description="Helical" evidence="8">
    <location>
        <begin position="261"/>
        <end position="286"/>
    </location>
</feature>
<comment type="caution">
    <text evidence="12">The sequence shown here is derived from an EMBL/GenBank/DDBJ whole genome shotgun (WGS) entry which is preliminary data.</text>
</comment>
<dbReference type="PANTHER" id="PTHR24092">
    <property type="entry name" value="PROBABLE PHOSPHOLIPID-TRANSPORTING ATPASE"/>
    <property type="match status" value="1"/>
</dbReference>
<dbReference type="PANTHER" id="PTHR24092:SF218">
    <property type="entry name" value="PHOSPHOLIPID-TRANSPORTING ATPASE"/>
    <property type="match status" value="1"/>
</dbReference>
<evidence type="ECO:0000256" key="7">
    <source>
        <dbReference type="ARBA" id="ARBA00023136"/>
    </source>
</evidence>
<evidence type="ECO:0000256" key="8">
    <source>
        <dbReference type="SAM" id="Phobius"/>
    </source>
</evidence>
<evidence type="ECO:0000259" key="9">
    <source>
        <dbReference type="Pfam" id="PF00122"/>
    </source>
</evidence>
<feature type="transmembrane region" description="Helical" evidence="8">
    <location>
        <begin position="976"/>
        <end position="996"/>
    </location>
</feature>
<sequence>MTKIHPSDPNSSLFYPVNKRVSGLNTLCTSHYTAWNFFFLNLFEQLHRLANLFFIFCAIIQAIPYISSLDPVMGFLGLAFMLGISMLKAGYEDYRRHKADDEVNNKVITLWRPSGINEKIKWMNVQPGDILIIENNSEFPADCVILESSSLDKRSRIQTAALDGETDLKYKRNVVDDADLKNTYFHCEMTSPTPNLTSFKGSIVLGNATKYQMSISNFVPRGCVLKQTQFVLALVVYTGENTKIIMNSAKPRYKYTEIDRFLSYFVVFSITFLVCLSILFTVLSYFYNRRNSSQGYLQLDQESKKFVYYFCQVLSWVLVINYFIPLSLYSSLDIVRFFLSLMISFDPQLTDKNGRKCSCRNSDLVYTIGRITHVFSDKTGTLTKNLMTFKIVGFSDIALGLKNGEDEDEYVSNMYSDEYSLENTIKRTKNIDTERLFNFSDDDFQYIKDNINVNKDILFFIYTIIFCHNAMTSVNPQYYDISEIQRLFPDYNYTFDLPPPKVVAKFPYIITYLTGSPDELCLLHIARECGYILYDVDRTTVKVIINGEVVNFDRPVTFDYSSKRKRGSCITKINNKYYMLMKGADTIINNLCSNPQDSLFNDAQSISEIGLRTLVYAVKEINDIDPIIRRYNEIKLMNDAEEEAMEELSNNTELGVKVIAVTGVEDELQDDVGLTLSRLRMANIKVWMLTGDKLSTALNIGKTTELISIRDKIVTLDYYDCSNNFEKLRNIKNFGKTVLCLEGSTFGALLNSEDLINEFHKYSSLCSGVIIARCEPSQKGNVVRSFKNFDKKSSVLAIGDGANDVDMIRAADVGIGVEGKEGSEAVMSSDFSIPSFHHIASLLIVHGRWCVNRVSLLIGLTLYKTAIIGILQIFYGFFNGFSATSTFDSAYLTVYNLLLTIPQLFFICVLEQNLSARYALAVPHIYQETQKTGGLSAKGLIEFYTLAILHAAMIFFYSYLESNKVILNIKGTTFDYALFTQITGWTLLFVFTFTLLTRFRTITIIHILLYVACVLIYILIELIYSYTNQMFYAVVPILFSTPRVWFTIPICVGACLIIDLVLIYFRNLFSKSLSNAVAELEYVEEKGNAYLF</sequence>
<dbReference type="SUPFAM" id="SSF81653">
    <property type="entry name" value="Calcium ATPase, transduction domain A"/>
    <property type="match status" value="1"/>
</dbReference>
<feature type="transmembrane region" description="Helical" evidence="8">
    <location>
        <begin position="306"/>
        <end position="329"/>
    </location>
</feature>
<evidence type="ECO:0000313" key="13">
    <source>
        <dbReference type="Proteomes" id="UP001470230"/>
    </source>
</evidence>
<organism evidence="12 13">
    <name type="scientific">Tritrichomonas musculus</name>
    <dbReference type="NCBI Taxonomy" id="1915356"/>
    <lineage>
        <taxon>Eukaryota</taxon>
        <taxon>Metamonada</taxon>
        <taxon>Parabasalia</taxon>
        <taxon>Tritrichomonadida</taxon>
        <taxon>Tritrichomonadidae</taxon>
        <taxon>Tritrichomonas</taxon>
    </lineage>
</organism>
<evidence type="ECO:0000259" key="10">
    <source>
        <dbReference type="Pfam" id="PF16209"/>
    </source>
</evidence>
<dbReference type="Pfam" id="PF00702">
    <property type="entry name" value="Hydrolase"/>
    <property type="match status" value="1"/>
</dbReference>
<dbReference type="InterPro" id="IPR059000">
    <property type="entry name" value="ATPase_P-type_domA"/>
</dbReference>
<protein>
    <recommendedName>
        <fullName evidence="14">Phospholipid-transporting ATPase</fullName>
    </recommendedName>
</protein>
<feature type="transmembrane region" description="Helical" evidence="8">
    <location>
        <begin position="49"/>
        <end position="66"/>
    </location>
</feature>
<dbReference type="Proteomes" id="UP001470230">
    <property type="component" value="Unassembled WGS sequence"/>
</dbReference>
<comment type="subcellular location">
    <subcellularLocation>
        <location evidence="1">Membrane</location>
        <topology evidence="1">Multi-pass membrane protein</topology>
    </subcellularLocation>
</comment>
<keyword evidence="4" id="KW-0460">Magnesium</keyword>
<evidence type="ECO:0000256" key="5">
    <source>
        <dbReference type="ARBA" id="ARBA00022967"/>
    </source>
</evidence>
<feature type="transmembrane region" description="Helical" evidence="8">
    <location>
        <begin position="1003"/>
        <end position="1024"/>
    </location>
</feature>
<evidence type="ECO:0000256" key="1">
    <source>
        <dbReference type="ARBA" id="ARBA00004141"/>
    </source>
</evidence>
<evidence type="ECO:0000259" key="11">
    <source>
        <dbReference type="Pfam" id="PF16212"/>
    </source>
</evidence>
<dbReference type="SUPFAM" id="SSF56784">
    <property type="entry name" value="HAD-like"/>
    <property type="match status" value="1"/>
</dbReference>
<dbReference type="InterPro" id="IPR032631">
    <property type="entry name" value="P-type_ATPase_N"/>
</dbReference>
<dbReference type="SFLD" id="SFLDS00003">
    <property type="entry name" value="Haloacid_Dehalogenase"/>
    <property type="match status" value="1"/>
</dbReference>
<dbReference type="Pfam" id="PF13246">
    <property type="entry name" value="Cation_ATPase"/>
    <property type="match status" value="1"/>
</dbReference>
<dbReference type="InterPro" id="IPR018303">
    <property type="entry name" value="ATPase_P-typ_P_site"/>
</dbReference>
<feature type="transmembrane region" description="Helical" evidence="8">
    <location>
        <begin position="890"/>
        <end position="910"/>
    </location>
</feature>
<dbReference type="SUPFAM" id="SSF81665">
    <property type="entry name" value="Calcium ATPase, transmembrane domain M"/>
    <property type="match status" value="1"/>
</dbReference>